<gene>
    <name evidence="4" type="ORF">GCM10010521_49150</name>
</gene>
<evidence type="ECO:0000256" key="2">
    <source>
        <dbReference type="ARBA" id="ARBA00038396"/>
    </source>
</evidence>
<dbReference type="RefSeq" id="WP_345055722.1">
    <property type="nucleotide sequence ID" value="NZ_BAAAVM010000084.1"/>
</dbReference>
<name>A0ABP6NQE6_9ACTN</name>
<reference evidence="5" key="1">
    <citation type="journal article" date="2019" name="Int. J. Syst. Evol. Microbiol.">
        <title>The Global Catalogue of Microorganisms (GCM) 10K type strain sequencing project: providing services to taxonomists for standard genome sequencing and annotation.</title>
        <authorList>
            <consortium name="The Broad Institute Genomics Platform"/>
            <consortium name="The Broad Institute Genome Sequencing Center for Infectious Disease"/>
            <person name="Wu L."/>
            <person name="Ma J."/>
        </authorList>
    </citation>
    <scope>NUCLEOTIDE SEQUENCE [LARGE SCALE GENOMIC DNA]</scope>
    <source>
        <strain evidence="5">JCM 11574</strain>
    </source>
</reference>
<keyword evidence="3" id="KW-0472">Membrane</keyword>
<dbReference type="Gene3D" id="3.50.50.60">
    <property type="entry name" value="FAD/NAD(P)-binding domain"/>
    <property type="match status" value="1"/>
</dbReference>
<comment type="caution">
    <text evidence="4">The sequence shown here is derived from an EMBL/GenBank/DDBJ whole genome shotgun (WGS) entry which is preliminary data.</text>
</comment>
<accession>A0ABP6NQE6</accession>
<keyword evidence="3" id="KW-1133">Transmembrane helix</keyword>
<keyword evidence="5" id="KW-1185">Reference proteome</keyword>
<dbReference type="InterPro" id="IPR050816">
    <property type="entry name" value="Flavin-dep_Halogenase_NPB"/>
</dbReference>
<dbReference type="PANTHER" id="PTHR43747">
    <property type="entry name" value="FAD-BINDING PROTEIN"/>
    <property type="match status" value="1"/>
</dbReference>
<evidence type="ECO:0000313" key="5">
    <source>
        <dbReference type="Proteomes" id="UP001500893"/>
    </source>
</evidence>
<keyword evidence="3" id="KW-0812">Transmembrane</keyword>
<organism evidence="4 5">
    <name type="scientific">Streptomyces rameus</name>
    <dbReference type="NCBI Taxonomy" id="68261"/>
    <lineage>
        <taxon>Bacteria</taxon>
        <taxon>Bacillati</taxon>
        <taxon>Actinomycetota</taxon>
        <taxon>Actinomycetes</taxon>
        <taxon>Kitasatosporales</taxon>
        <taxon>Streptomycetaceae</taxon>
        <taxon>Streptomyces</taxon>
    </lineage>
</organism>
<sequence>MPENDRAAAPWEHLRADVCVVGSGIVGLINSLAYAKRGLSVVCVDQPTEKQLASYKVGESLLIYSNAFLRVLGELDEAFQKSFHKAGFWMAHGMEGRTSFDESVSEWGFESDLPQHWIDKAVNPLFPRVMFEDSQIVRPEIEAELRERARKTEGVTLLERGLVREVELGRDAADHTLTWVSRDRREQGRIDTRWIVDCSGRSRLLARRFGHDLPLDSGFATTAAWGQFSHCSDDLFDERWTYHFPDGDTARRDRNTLHLWGAGYWIWIIRLAGDRVSVGVTYDRNRPPEEGNAREVFWQVLRRYPVLDWLTEDHLLEFSAYKDVQHCTDTFVSPRRYAMVGDASSIIDAYYSQGLSLSMTTSWHIANIAERDIRDGHLDTGYLDHVNRAVTADWRIMRSMVRSKYSEAIGDSRFFILDHLLDLTVFGAAMLGRFRATRWLIETEGRTSEENAEHVRLRTGLSRRMYLSQSAPWHHLDPHRVAGIVESWHRGLERRAKWRLENGVELPATKAAMRAYAALPGIWRLPFVQRMAKADLTLKAVKEPGFTSVRGTEYRPPVMAVSGSLVLALAGMGTLYDIADTRVRKLRKFGRELRRGRR</sequence>
<dbReference type="Proteomes" id="UP001500893">
    <property type="component" value="Unassembled WGS sequence"/>
</dbReference>
<evidence type="ECO:0000256" key="1">
    <source>
        <dbReference type="ARBA" id="ARBA00023002"/>
    </source>
</evidence>
<dbReference type="InterPro" id="IPR036188">
    <property type="entry name" value="FAD/NAD-bd_sf"/>
</dbReference>
<comment type="similarity">
    <text evidence="2">Belongs to the flavin-dependent halogenase family. Bacterial tryptophan halogenase subfamily.</text>
</comment>
<feature type="transmembrane region" description="Helical" evidence="3">
    <location>
        <begin position="558"/>
        <end position="579"/>
    </location>
</feature>
<dbReference type="PANTHER" id="PTHR43747:SF5">
    <property type="entry name" value="FAD-BINDING DOMAIN-CONTAINING PROTEIN"/>
    <property type="match status" value="1"/>
</dbReference>
<evidence type="ECO:0000313" key="4">
    <source>
        <dbReference type="EMBL" id="GAA3155458.1"/>
    </source>
</evidence>
<keyword evidence="1" id="KW-0560">Oxidoreductase</keyword>
<evidence type="ECO:0008006" key="6">
    <source>
        <dbReference type="Google" id="ProtNLM"/>
    </source>
</evidence>
<proteinExistence type="inferred from homology"/>
<protein>
    <recommendedName>
        <fullName evidence="6">Halogenase</fullName>
    </recommendedName>
</protein>
<dbReference type="EMBL" id="BAAAVM010000084">
    <property type="protein sequence ID" value="GAA3155458.1"/>
    <property type="molecule type" value="Genomic_DNA"/>
</dbReference>
<dbReference type="SUPFAM" id="SSF51905">
    <property type="entry name" value="FAD/NAD(P)-binding domain"/>
    <property type="match status" value="1"/>
</dbReference>
<evidence type="ECO:0000256" key="3">
    <source>
        <dbReference type="SAM" id="Phobius"/>
    </source>
</evidence>